<keyword evidence="3" id="KW-0472">Membrane</keyword>
<dbReference type="HOGENOM" id="CLU_1065309_0_0_3"/>
<name>A2CA24_PROM3</name>
<evidence type="ECO:0000256" key="4">
    <source>
        <dbReference type="ARBA" id="ARBA00023139"/>
    </source>
</evidence>
<sequence length="275" mass="28719">MDSKAVKLSSFGVAAVVASFVFVPVAAWAGPTVSVPDFKNQVGRLSWWSPRVSRQLADALSNELALAGGLTVVERQNLKAVLSEQELAELGIVRNDGDAARSRQMRGARYLIMGRVSGYEDGVETKQSGSGMRFMGFGGSKTVSESKAYVSIDLRVVDSSTGEVVGARTVEGRATSTAKQKGSGGSLAPLAGIVGGATGARGAGAYGLAAAGTFSYEESSSESNRTPAAKAIRAALIDGADYVNCLLVIRDGCLASYQQQEAIRRSNTRDVLQLD</sequence>
<dbReference type="InterPro" id="IPR005534">
    <property type="entry name" value="Curli_assmbl/transp-comp_CsgG"/>
</dbReference>
<evidence type="ECO:0000313" key="6">
    <source>
        <dbReference type="EMBL" id="ABM78334.1"/>
    </source>
</evidence>
<evidence type="ECO:0000256" key="3">
    <source>
        <dbReference type="ARBA" id="ARBA00023136"/>
    </source>
</evidence>
<dbReference type="EMBL" id="CP000554">
    <property type="protein sequence ID" value="ABM78334.1"/>
    <property type="molecule type" value="Genomic_DNA"/>
</dbReference>
<dbReference type="AlphaFoldDB" id="A2CA24"/>
<dbReference type="PANTHER" id="PTHR41164:SF1">
    <property type="entry name" value="CURLI PRODUCTION ASSEMBLY_TRANSPORT COMPONENT CSGG"/>
    <property type="match status" value="1"/>
</dbReference>
<dbReference type="Gene3D" id="3.40.50.10610">
    <property type="entry name" value="ABC-type transport auxiliary lipoprotein component"/>
    <property type="match status" value="1"/>
</dbReference>
<keyword evidence="2" id="KW-0732">Signal</keyword>
<dbReference type="KEGG" id="pmf:P9303_15901"/>
<dbReference type="BioCyc" id="PMAR59922:G1G80-1385-MONOMER"/>
<accession>A2CA24</accession>
<evidence type="ECO:0000256" key="2">
    <source>
        <dbReference type="ARBA" id="ARBA00022729"/>
    </source>
</evidence>
<dbReference type="GO" id="GO:0030288">
    <property type="term" value="C:outer membrane-bounded periplasmic space"/>
    <property type="evidence" value="ECO:0007669"/>
    <property type="project" value="InterPro"/>
</dbReference>
<evidence type="ECO:0000256" key="5">
    <source>
        <dbReference type="ARBA" id="ARBA00023288"/>
    </source>
</evidence>
<proteinExistence type="predicted"/>
<keyword evidence="4" id="KW-0564">Palmitate</keyword>
<keyword evidence="5" id="KW-0449">Lipoprotein</keyword>
<evidence type="ECO:0000256" key="1">
    <source>
        <dbReference type="ARBA" id="ARBA00022475"/>
    </source>
</evidence>
<protein>
    <submittedName>
        <fullName evidence="6">Uncharacterized protein involved in formation of curli polymers</fullName>
    </submittedName>
</protein>
<gene>
    <name evidence="6" type="ordered locus">P9303_15901</name>
</gene>
<reference evidence="6 7" key="1">
    <citation type="journal article" date="2007" name="PLoS Genet.">
        <title>Patterns and implications of gene gain and loss in the evolution of Prochlorococcus.</title>
        <authorList>
            <person name="Kettler G.C."/>
            <person name="Martiny A.C."/>
            <person name="Huang K."/>
            <person name="Zucker J."/>
            <person name="Coleman M.L."/>
            <person name="Rodrigue S."/>
            <person name="Chen F."/>
            <person name="Lapidus A."/>
            <person name="Ferriera S."/>
            <person name="Johnson J."/>
            <person name="Steglich C."/>
            <person name="Church G.M."/>
            <person name="Richardson P."/>
            <person name="Chisholm S.W."/>
        </authorList>
    </citation>
    <scope>NUCLEOTIDE SEQUENCE [LARGE SCALE GENOMIC DNA]</scope>
    <source>
        <strain evidence="6 7">MIT 9303</strain>
    </source>
</reference>
<keyword evidence="1" id="KW-1003">Cell membrane</keyword>
<dbReference type="Pfam" id="PF03783">
    <property type="entry name" value="CsgG"/>
    <property type="match status" value="1"/>
</dbReference>
<evidence type="ECO:0000313" key="7">
    <source>
        <dbReference type="Proteomes" id="UP000002274"/>
    </source>
</evidence>
<dbReference type="PANTHER" id="PTHR41164">
    <property type="entry name" value="CURLI PRODUCTION ASSEMBLY/TRANSPORT COMPONENT CSGG"/>
    <property type="match status" value="1"/>
</dbReference>
<dbReference type="STRING" id="59922.P9303_15901"/>
<dbReference type="Proteomes" id="UP000002274">
    <property type="component" value="Chromosome"/>
</dbReference>
<organism evidence="6 7">
    <name type="scientific">Prochlorococcus marinus (strain MIT 9303)</name>
    <dbReference type="NCBI Taxonomy" id="59922"/>
    <lineage>
        <taxon>Bacteria</taxon>
        <taxon>Bacillati</taxon>
        <taxon>Cyanobacteriota</taxon>
        <taxon>Cyanophyceae</taxon>
        <taxon>Synechococcales</taxon>
        <taxon>Prochlorococcaceae</taxon>
        <taxon>Prochlorococcus</taxon>
    </lineage>
</organism>